<evidence type="ECO:0000256" key="7">
    <source>
        <dbReference type="ARBA" id="ARBA00022679"/>
    </source>
</evidence>
<evidence type="ECO:0000256" key="4">
    <source>
        <dbReference type="ARBA" id="ARBA00013346"/>
    </source>
</evidence>
<evidence type="ECO:0000313" key="10">
    <source>
        <dbReference type="EMBL" id="RDU67343.1"/>
    </source>
</evidence>
<dbReference type="GO" id="GO:0030091">
    <property type="term" value="P:protein repair"/>
    <property type="evidence" value="ECO:0007669"/>
    <property type="project" value="UniProtKB-UniRule"/>
</dbReference>
<dbReference type="PROSITE" id="PS01279">
    <property type="entry name" value="PCMT"/>
    <property type="match status" value="1"/>
</dbReference>
<dbReference type="OrthoDB" id="9810066at2"/>
<dbReference type="Proteomes" id="UP000256514">
    <property type="component" value="Unassembled WGS sequence"/>
</dbReference>
<proteinExistence type="inferred from homology"/>
<dbReference type="CDD" id="cd02440">
    <property type="entry name" value="AdoMet_MTases"/>
    <property type="match status" value="1"/>
</dbReference>
<dbReference type="InterPro" id="IPR029063">
    <property type="entry name" value="SAM-dependent_MTases_sf"/>
</dbReference>
<dbReference type="GO" id="GO:0004719">
    <property type="term" value="F:protein-L-isoaspartate (D-aspartate) O-methyltransferase activity"/>
    <property type="evidence" value="ECO:0007669"/>
    <property type="project" value="UniProtKB-UniRule"/>
</dbReference>
<evidence type="ECO:0000313" key="11">
    <source>
        <dbReference type="Proteomes" id="UP000256514"/>
    </source>
</evidence>
<comment type="caution">
    <text evidence="10">The sequence shown here is derived from an EMBL/GenBank/DDBJ whole genome shotgun (WGS) entry which is preliminary data.</text>
</comment>
<evidence type="ECO:0000256" key="2">
    <source>
        <dbReference type="ARBA" id="ARBA00005369"/>
    </source>
</evidence>
<dbReference type="AlphaFoldDB" id="A0A3D8IQH8"/>
<dbReference type="PANTHER" id="PTHR11579">
    <property type="entry name" value="PROTEIN-L-ISOASPARTATE O-METHYLTRANSFERASE"/>
    <property type="match status" value="1"/>
</dbReference>
<dbReference type="PANTHER" id="PTHR11579:SF0">
    <property type="entry name" value="PROTEIN-L-ISOASPARTATE(D-ASPARTATE) O-METHYLTRANSFERASE"/>
    <property type="match status" value="1"/>
</dbReference>
<dbReference type="NCBIfam" id="TIGR00080">
    <property type="entry name" value="pimt"/>
    <property type="match status" value="1"/>
</dbReference>
<dbReference type="RefSeq" id="WP_115571060.1">
    <property type="nucleotide sequence ID" value="NZ_NXLT01000003.1"/>
</dbReference>
<dbReference type="EMBL" id="NXLT01000003">
    <property type="protein sequence ID" value="RDU67343.1"/>
    <property type="molecule type" value="Genomic_DNA"/>
</dbReference>
<organism evidence="10 11">
    <name type="scientific">Helicobacter equorum</name>
    <dbReference type="NCBI Taxonomy" id="361872"/>
    <lineage>
        <taxon>Bacteria</taxon>
        <taxon>Pseudomonadati</taxon>
        <taxon>Campylobacterota</taxon>
        <taxon>Epsilonproteobacteria</taxon>
        <taxon>Campylobacterales</taxon>
        <taxon>Helicobacteraceae</taxon>
        <taxon>Helicobacter</taxon>
    </lineage>
</organism>
<gene>
    <name evidence="10" type="ORF">CQA54_05070</name>
</gene>
<name>A0A3D8IQH8_9HELI</name>
<evidence type="ECO:0000256" key="9">
    <source>
        <dbReference type="NCBIfam" id="TIGR00080"/>
    </source>
</evidence>
<evidence type="ECO:0000256" key="3">
    <source>
        <dbReference type="ARBA" id="ARBA00011890"/>
    </source>
</evidence>
<comment type="subcellular location">
    <subcellularLocation>
        <location evidence="1">Cytoplasm</location>
    </subcellularLocation>
</comment>
<keyword evidence="6 10" id="KW-0489">Methyltransferase</keyword>
<dbReference type="GO" id="GO:0032259">
    <property type="term" value="P:methylation"/>
    <property type="evidence" value="ECO:0007669"/>
    <property type="project" value="UniProtKB-KW"/>
</dbReference>
<keyword evidence="11" id="KW-1185">Reference proteome</keyword>
<dbReference type="SUPFAM" id="SSF53335">
    <property type="entry name" value="S-adenosyl-L-methionine-dependent methyltransferases"/>
    <property type="match status" value="1"/>
</dbReference>
<reference evidence="10 11" key="1">
    <citation type="submission" date="2018-04" db="EMBL/GenBank/DDBJ databases">
        <title>Novel Campyloabacter and Helicobacter Species and Strains.</title>
        <authorList>
            <person name="Mannion A.J."/>
            <person name="Shen Z."/>
            <person name="Fox J.G."/>
        </authorList>
    </citation>
    <scope>NUCLEOTIDE SEQUENCE [LARGE SCALE GENOMIC DNA]</scope>
    <source>
        <strain evidence="10 11">MIT 12-6600</strain>
    </source>
</reference>
<dbReference type="NCBIfam" id="NF001453">
    <property type="entry name" value="PRK00312.1"/>
    <property type="match status" value="1"/>
</dbReference>
<keyword evidence="8" id="KW-0949">S-adenosyl-L-methionine</keyword>
<evidence type="ECO:0000256" key="8">
    <source>
        <dbReference type="ARBA" id="ARBA00022691"/>
    </source>
</evidence>
<accession>A0A3D8IQH8</accession>
<evidence type="ECO:0000256" key="5">
    <source>
        <dbReference type="ARBA" id="ARBA00022490"/>
    </source>
</evidence>
<protein>
    <recommendedName>
        <fullName evidence="4 9">Protein-L-isoaspartate O-methyltransferase</fullName>
        <ecNumber evidence="3 9">2.1.1.77</ecNumber>
    </recommendedName>
</protein>
<dbReference type="EC" id="2.1.1.77" evidence="3 9"/>
<comment type="similarity">
    <text evidence="2">Belongs to the methyltransferase superfamily. L-isoaspartyl/D-aspartyl protein methyltransferase family.</text>
</comment>
<evidence type="ECO:0000256" key="6">
    <source>
        <dbReference type="ARBA" id="ARBA00022603"/>
    </source>
</evidence>
<dbReference type="GO" id="GO:0005737">
    <property type="term" value="C:cytoplasm"/>
    <property type="evidence" value="ECO:0007669"/>
    <property type="project" value="UniProtKB-SubCell"/>
</dbReference>
<dbReference type="InterPro" id="IPR000682">
    <property type="entry name" value="PCMT"/>
</dbReference>
<dbReference type="Pfam" id="PF01135">
    <property type="entry name" value="PCMT"/>
    <property type="match status" value="1"/>
</dbReference>
<sequence>MYANAKMVAEIQKYVKISPSVARALGSVDRAFFVPPSFTYNAYSLDSLPLEDSQWISSPLTVAIMTESLLADGGESVLEIGCGSGYQAMVLSHLFKYVYTIERIEQLLIEAKRRFHLLNAHNIFTKLGDGQDGWEQHAPFDAIIFSACAREIPHVLVNQLKEGGILLAPMFDKLDSTQQRITRFVKQNGTLSAPLVITQCCFVDVCDGIVSYRQGS</sequence>
<dbReference type="Gene3D" id="3.40.50.150">
    <property type="entry name" value="Vaccinia Virus protein VP39"/>
    <property type="match status" value="1"/>
</dbReference>
<evidence type="ECO:0000256" key="1">
    <source>
        <dbReference type="ARBA" id="ARBA00004496"/>
    </source>
</evidence>
<keyword evidence="7 10" id="KW-0808">Transferase</keyword>
<keyword evidence="5" id="KW-0963">Cytoplasm</keyword>